<evidence type="ECO:0000259" key="2">
    <source>
        <dbReference type="Pfam" id="PF01361"/>
    </source>
</evidence>
<evidence type="ECO:0000256" key="1">
    <source>
        <dbReference type="ARBA" id="ARBA00023235"/>
    </source>
</evidence>
<gene>
    <name evidence="3" type="ORF">HP555_05825</name>
</gene>
<evidence type="ECO:0000313" key="3">
    <source>
        <dbReference type="EMBL" id="QQG65416.1"/>
    </source>
</evidence>
<sequence length="61" mass="6626">MPYVSIRVAGKLTKEQKQQIAQGVTDVIVKATSKPKEAVLLFIDEESPVNIAKGGVLIEDM</sequence>
<dbReference type="RefSeq" id="WP_199264237.1">
    <property type="nucleotide sequence ID" value="NZ_CP054140.1"/>
</dbReference>
<dbReference type="EMBL" id="CP054140">
    <property type="protein sequence ID" value="QQG65416.1"/>
    <property type="molecule type" value="Genomic_DNA"/>
</dbReference>
<dbReference type="KEGG" id="dog:HP555_05825"/>
<organism evidence="3 4">
    <name type="scientific">Desulfobulbus oligotrophicus</name>
    <dbReference type="NCBI Taxonomy" id="1909699"/>
    <lineage>
        <taxon>Bacteria</taxon>
        <taxon>Pseudomonadati</taxon>
        <taxon>Thermodesulfobacteriota</taxon>
        <taxon>Desulfobulbia</taxon>
        <taxon>Desulfobulbales</taxon>
        <taxon>Desulfobulbaceae</taxon>
        <taxon>Desulfobulbus</taxon>
    </lineage>
</organism>
<dbReference type="InterPro" id="IPR004370">
    <property type="entry name" value="4-OT-like_dom"/>
</dbReference>
<protein>
    <submittedName>
        <fullName evidence="3">Tautomerase family protein</fullName>
    </submittedName>
</protein>
<dbReference type="SUPFAM" id="SSF55331">
    <property type="entry name" value="Tautomerase/MIF"/>
    <property type="match status" value="1"/>
</dbReference>
<proteinExistence type="predicted"/>
<dbReference type="AlphaFoldDB" id="A0A7T5VCR2"/>
<keyword evidence="4" id="KW-1185">Reference proteome</keyword>
<dbReference type="Proteomes" id="UP000596092">
    <property type="component" value="Chromosome"/>
</dbReference>
<keyword evidence="1" id="KW-0413">Isomerase</keyword>
<dbReference type="Pfam" id="PF01361">
    <property type="entry name" value="Tautomerase"/>
    <property type="match status" value="1"/>
</dbReference>
<accession>A0A7T5VCR2</accession>
<name>A0A7T5VCR2_9BACT</name>
<reference evidence="3 4" key="1">
    <citation type="submission" date="2020-05" db="EMBL/GenBank/DDBJ databases">
        <title>Complete genome of Desulfobulbus oligotrophicus.</title>
        <authorList>
            <person name="Podar M."/>
        </authorList>
    </citation>
    <scope>NUCLEOTIDE SEQUENCE [LARGE SCALE GENOMIC DNA]</scope>
    <source>
        <strain evidence="3 4">Prop6</strain>
    </source>
</reference>
<dbReference type="Gene3D" id="3.30.429.10">
    <property type="entry name" value="Macrophage Migration Inhibitory Factor"/>
    <property type="match status" value="1"/>
</dbReference>
<feature type="domain" description="4-oxalocrotonate tautomerase-like" evidence="2">
    <location>
        <begin position="2"/>
        <end position="60"/>
    </location>
</feature>
<dbReference type="InterPro" id="IPR014347">
    <property type="entry name" value="Tautomerase/MIF_sf"/>
</dbReference>
<evidence type="ECO:0000313" key="4">
    <source>
        <dbReference type="Proteomes" id="UP000596092"/>
    </source>
</evidence>
<dbReference type="GO" id="GO:0016853">
    <property type="term" value="F:isomerase activity"/>
    <property type="evidence" value="ECO:0007669"/>
    <property type="project" value="UniProtKB-KW"/>
</dbReference>